<accession>A0A7U6GHS6</accession>
<evidence type="ECO:0000313" key="2">
    <source>
        <dbReference type="EMBL" id="BAO43891.1"/>
    </source>
</evidence>
<name>A0A7U6GHS6_9GAMM</name>
<gene>
    <name evidence="2" type="ORF">TBH_C0961</name>
</gene>
<dbReference type="AlphaFoldDB" id="A0A7U6GHS6"/>
<proteinExistence type="predicted"/>
<dbReference type="EMBL" id="AP012273">
    <property type="protein sequence ID" value="BAO43891.1"/>
    <property type="molecule type" value="Genomic_DNA"/>
</dbReference>
<evidence type="ECO:0000256" key="1">
    <source>
        <dbReference type="SAM" id="MobiDB-lite"/>
    </source>
</evidence>
<dbReference type="RefSeq" id="WP_041066101.1">
    <property type="nucleotide sequence ID" value="NZ_AP012273.1"/>
</dbReference>
<reference evidence="2 3" key="1">
    <citation type="journal article" date="2014" name="PLoS ONE">
        <title>Physiological and genomic features of a novel sulfur-oxidizing gammaproteobacterium belonging to a previously uncultivated symbiotic lineage isolated from a hydrothermal vent.</title>
        <authorList>
            <person name="Nunoura T."/>
            <person name="Takaki Y."/>
            <person name="Kazama H."/>
            <person name="Kakuta J."/>
            <person name="Shimamura S."/>
            <person name="Makita H."/>
            <person name="Hirai M."/>
            <person name="Miyazaki M."/>
            <person name="Takai K."/>
        </authorList>
    </citation>
    <scope>NUCLEOTIDE SEQUENCE [LARGE SCALE GENOMIC DNA]</scope>
    <source>
        <strain evidence="2 3">Hiromi1</strain>
    </source>
</reference>
<feature type="region of interest" description="Disordered" evidence="1">
    <location>
        <begin position="127"/>
        <end position="149"/>
    </location>
</feature>
<sequence length="149" mass="16911">MDSRYHTYRRHVLQARAAFIHGAFLDQIADHLLQAGRELAFLLAEIPPGVLREKQEEMLIDRVKDPSLQDALELLALSSTLTNSYSLSRREDEEVKQRRWQRAAWLLEQMDVYLEELAGAMNEQCTGPEAVPFKGSASSVQQGSGQRDV</sequence>
<dbReference type="Proteomes" id="UP000031631">
    <property type="component" value="Chromosome"/>
</dbReference>
<dbReference type="KEGG" id="tbn:TBH_C0961"/>
<protein>
    <submittedName>
        <fullName evidence="2">Uncharacterized protein</fullName>
    </submittedName>
</protein>
<keyword evidence="3" id="KW-1185">Reference proteome</keyword>
<evidence type="ECO:0000313" key="3">
    <source>
        <dbReference type="Proteomes" id="UP000031631"/>
    </source>
</evidence>
<feature type="compositionally biased region" description="Low complexity" evidence="1">
    <location>
        <begin position="135"/>
        <end position="149"/>
    </location>
</feature>
<organism evidence="2 3">
    <name type="scientific">Thiolapillus brandeum</name>
    <dbReference type="NCBI Taxonomy" id="1076588"/>
    <lineage>
        <taxon>Bacteria</taxon>
        <taxon>Pseudomonadati</taxon>
        <taxon>Pseudomonadota</taxon>
        <taxon>Gammaproteobacteria</taxon>
        <taxon>Chromatiales</taxon>
        <taxon>Sedimenticolaceae</taxon>
        <taxon>Thiolapillus</taxon>
    </lineage>
</organism>